<protein>
    <submittedName>
        <fullName evidence="3">Phosphatase PAP2 family protein</fullName>
    </submittedName>
</protein>
<dbReference type="EMBL" id="CP049934">
    <property type="protein sequence ID" value="QIM15632.1"/>
    <property type="molecule type" value="Genomic_DNA"/>
</dbReference>
<dbReference type="Gene3D" id="1.20.144.10">
    <property type="entry name" value="Phosphatidic acid phosphatase type 2/haloperoxidase"/>
    <property type="match status" value="1"/>
</dbReference>
<proteinExistence type="predicted"/>
<feature type="transmembrane region" description="Helical" evidence="1">
    <location>
        <begin position="85"/>
        <end position="104"/>
    </location>
</feature>
<evidence type="ECO:0000313" key="3">
    <source>
        <dbReference type="EMBL" id="QIM15632.1"/>
    </source>
</evidence>
<keyword evidence="1" id="KW-0472">Membrane</keyword>
<sequence length="313" mass="33462">MSSTATTPSATTVSTATTTSATTAAAQTRLIRPTRWWILLVAAVILFTAIYILAVLTPTGQSFENAALRGADQVGQQGFNEANRALGQITIWSLIIATALVGLIGLLRRQFLLAVIGVGVIGAGQIITQSLKRFILPRPELVPVTGDFTANSLPSGHTTIAMTVLIALFLVVPYRFRGVVMLFVSGWAVGIGAYTVTAKWHRLSDTIAADLVALAVGSVAALILLRLGRLRRVGRRPRLRMIVVVFLALSGMVALLLGVVLATSPLNYPLHSPVIEWNVYLAAHSLASAGSVFALLTYWGTWRGIEVVRRVGK</sequence>
<reference evidence="3 4" key="1">
    <citation type="submission" date="2020-03" db="EMBL/GenBank/DDBJ databases">
        <title>Leucobacter sp. nov., isolated from beetles.</title>
        <authorList>
            <person name="Hyun D.-W."/>
            <person name="Bae J.-W."/>
        </authorList>
    </citation>
    <scope>NUCLEOTIDE SEQUENCE [LARGE SCALE GENOMIC DNA]</scope>
    <source>
        <strain evidence="3 4">HDW9B</strain>
    </source>
</reference>
<feature type="transmembrane region" description="Helical" evidence="1">
    <location>
        <begin position="239"/>
        <end position="261"/>
    </location>
</feature>
<feature type="transmembrane region" description="Helical" evidence="1">
    <location>
        <begin position="111"/>
        <end position="131"/>
    </location>
</feature>
<accession>A0A6G8FHW6</accession>
<feature type="transmembrane region" description="Helical" evidence="1">
    <location>
        <begin position="179"/>
        <end position="201"/>
    </location>
</feature>
<feature type="transmembrane region" description="Helical" evidence="1">
    <location>
        <begin position="281"/>
        <end position="300"/>
    </location>
</feature>
<feature type="transmembrane region" description="Helical" evidence="1">
    <location>
        <begin position="207"/>
        <end position="227"/>
    </location>
</feature>
<dbReference type="SUPFAM" id="SSF48317">
    <property type="entry name" value="Acid phosphatase/Vanadium-dependent haloperoxidase"/>
    <property type="match status" value="1"/>
</dbReference>
<keyword evidence="1" id="KW-0812">Transmembrane</keyword>
<feature type="domain" description="Phosphatidic acid phosphatase type 2/haloperoxidase" evidence="2">
    <location>
        <begin position="118"/>
        <end position="223"/>
    </location>
</feature>
<name>A0A6G8FHW6_9MICO</name>
<dbReference type="RefSeq" id="WP_166321910.1">
    <property type="nucleotide sequence ID" value="NZ_CP049934.1"/>
</dbReference>
<dbReference type="KEGG" id="lins:G7067_03105"/>
<dbReference type="AlphaFoldDB" id="A0A6G8FHW6"/>
<dbReference type="Proteomes" id="UP000501387">
    <property type="component" value="Chromosome"/>
</dbReference>
<feature type="transmembrane region" description="Helical" evidence="1">
    <location>
        <begin position="151"/>
        <end position="172"/>
    </location>
</feature>
<feature type="transmembrane region" description="Helical" evidence="1">
    <location>
        <begin position="36"/>
        <end position="56"/>
    </location>
</feature>
<keyword evidence="4" id="KW-1185">Reference proteome</keyword>
<dbReference type="Pfam" id="PF01569">
    <property type="entry name" value="PAP2"/>
    <property type="match status" value="1"/>
</dbReference>
<dbReference type="InterPro" id="IPR036938">
    <property type="entry name" value="PAP2/HPO_sf"/>
</dbReference>
<organism evidence="3 4">
    <name type="scientific">Leucobacter insecticola</name>
    <dbReference type="NCBI Taxonomy" id="2714934"/>
    <lineage>
        <taxon>Bacteria</taxon>
        <taxon>Bacillati</taxon>
        <taxon>Actinomycetota</taxon>
        <taxon>Actinomycetes</taxon>
        <taxon>Micrococcales</taxon>
        <taxon>Microbacteriaceae</taxon>
        <taxon>Leucobacter</taxon>
    </lineage>
</organism>
<dbReference type="InterPro" id="IPR000326">
    <property type="entry name" value="PAP2/HPO"/>
</dbReference>
<evidence type="ECO:0000256" key="1">
    <source>
        <dbReference type="SAM" id="Phobius"/>
    </source>
</evidence>
<gene>
    <name evidence="3" type="ORF">G7067_03105</name>
</gene>
<evidence type="ECO:0000313" key="4">
    <source>
        <dbReference type="Proteomes" id="UP000501387"/>
    </source>
</evidence>
<keyword evidence="1" id="KW-1133">Transmembrane helix</keyword>
<evidence type="ECO:0000259" key="2">
    <source>
        <dbReference type="Pfam" id="PF01569"/>
    </source>
</evidence>